<dbReference type="Proteomes" id="UP001227192">
    <property type="component" value="Unassembled WGS sequence"/>
</dbReference>
<comment type="caution">
    <text evidence="1">The sequence shown here is derived from an EMBL/GenBank/DDBJ whole genome shotgun (WGS) entry which is preliminary data.</text>
</comment>
<reference evidence="1" key="2">
    <citation type="journal article" date="2016" name="Fungal Biol.">
        <title>Ochratoxin A production by Penicillium thymicola.</title>
        <authorList>
            <person name="Nguyen H.D.T."/>
            <person name="McMullin D.R."/>
            <person name="Ponomareva E."/>
            <person name="Riley R."/>
            <person name="Pomraning K.R."/>
            <person name="Baker S.E."/>
            <person name="Seifert K.A."/>
        </authorList>
    </citation>
    <scope>NUCLEOTIDE SEQUENCE</scope>
    <source>
        <strain evidence="1">DAOM 180753</strain>
    </source>
</reference>
<sequence>MSGANTAWINTVSRAIWTDDDPPRSFPRKGFVLIAWSNNYAILTMSKAWGGPFRVVSYRSSVACLNFADLLL</sequence>
<evidence type="ECO:0000313" key="1">
    <source>
        <dbReference type="EMBL" id="KAJ9481797.1"/>
    </source>
</evidence>
<organism evidence="1 2">
    <name type="scientific">Penicillium thymicola</name>
    <dbReference type="NCBI Taxonomy" id="293382"/>
    <lineage>
        <taxon>Eukaryota</taxon>
        <taxon>Fungi</taxon>
        <taxon>Dikarya</taxon>
        <taxon>Ascomycota</taxon>
        <taxon>Pezizomycotina</taxon>
        <taxon>Eurotiomycetes</taxon>
        <taxon>Eurotiomycetidae</taxon>
        <taxon>Eurotiales</taxon>
        <taxon>Aspergillaceae</taxon>
        <taxon>Penicillium</taxon>
    </lineage>
</organism>
<dbReference type="EMBL" id="LACB01000678">
    <property type="protein sequence ID" value="KAJ9481797.1"/>
    <property type="molecule type" value="Genomic_DNA"/>
</dbReference>
<name>A0AAI9X307_PENTH</name>
<evidence type="ECO:0000313" key="2">
    <source>
        <dbReference type="Proteomes" id="UP001227192"/>
    </source>
</evidence>
<keyword evidence="2" id="KW-1185">Reference proteome</keyword>
<accession>A0AAI9X307</accession>
<protein>
    <submittedName>
        <fullName evidence="1">Uncharacterized protein</fullName>
    </submittedName>
</protein>
<proteinExistence type="predicted"/>
<reference evidence="1" key="1">
    <citation type="submission" date="2015-06" db="EMBL/GenBank/DDBJ databases">
        <authorList>
            <person name="Nguyen H."/>
        </authorList>
    </citation>
    <scope>NUCLEOTIDE SEQUENCE</scope>
    <source>
        <strain evidence="1">DAOM 180753</strain>
    </source>
</reference>
<dbReference type="AlphaFoldDB" id="A0AAI9X307"/>
<gene>
    <name evidence="1" type="ORF">VN97_g11666</name>
</gene>